<evidence type="ECO:0000256" key="4">
    <source>
        <dbReference type="ARBA" id="ARBA00022989"/>
    </source>
</evidence>
<dbReference type="Proteomes" id="UP000075882">
    <property type="component" value="Unassembled WGS sequence"/>
</dbReference>
<evidence type="ECO:0000259" key="11">
    <source>
        <dbReference type="PROSITE" id="PS50262"/>
    </source>
</evidence>
<dbReference type="VEuPathDB" id="VectorBase:ACON2_035307"/>
<proteinExistence type="inferred from homology"/>
<dbReference type="InterPro" id="IPR000276">
    <property type="entry name" value="GPCR_Rhodpsn"/>
</dbReference>
<organism evidence="12">
    <name type="scientific">Anopheles coluzzii</name>
    <name type="common">African malaria mosquito</name>
    <dbReference type="NCBI Taxonomy" id="1518534"/>
    <lineage>
        <taxon>Eukaryota</taxon>
        <taxon>Metazoa</taxon>
        <taxon>Ecdysozoa</taxon>
        <taxon>Arthropoda</taxon>
        <taxon>Hexapoda</taxon>
        <taxon>Insecta</taxon>
        <taxon>Pterygota</taxon>
        <taxon>Neoptera</taxon>
        <taxon>Endopterygota</taxon>
        <taxon>Diptera</taxon>
        <taxon>Nematocera</taxon>
        <taxon>Culicoidea</taxon>
        <taxon>Culicidae</taxon>
        <taxon>Anophelinae</taxon>
        <taxon>Anopheles</taxon>
    </lineage>
</organism>
<evidence type="ECO:0000256" key="3">
    <source>
        <dbReference type="ARBA" id="ARBA00022692"/>
    </source>
</evidence>
<dbReference type="PROSITE" id="PS50262">
    <property type="entry name" value="G_PROTEIN_RECEP_F1_2"/>
    <property type="match status" value="1"/>
</dbReference>
<accession>A0A8W7PTQ3</accession>
<evidence type="ECO:0000256" key="6">
    <source>
        <dbReference type="ARBA" id="ARBA00023136"/>
    </source>
</evidence>
<keyword evidence="3 10" id="KW-0812">Transmembrane</keyword>
<comment type="subcellular location">
    <subcellularLocation>
        <location evidence="1">Membrane</location>
        <topology evidence="1">Multi-pass membrane protein</topology>
    </subcellularLocation>
</comment>
<evidence type="ECO:0000256" key="2">
    <source>
        <dbReference type="ARBA" id="ARBA00010663"/>
    </source>
</evidence>
<keyword evidence="4 10" id="KW-1133">Transmembrane helix</keyword>
<keyword evidence="6 10" id="KW-0472">Membrane</keyword>
<protein>
    <recommendedName>
        <fullName evidence="11">G-protein coupled receptors family 1 profile domain-containing protein</fullName>
    </recommendedName>
</protein>
<evidence type="ECO:0000256" key="8">
    <source>
        <dbReference type="ARBA" id="ARBA00023224"/>
    </source>
</evidence>
<feature type="transmembrane region" description="Helical" evidence="10">
    <location>
        <begin position="370"/>
        <end position="390"/>
    </location>
</feature>
<keyword evidence="8" id="KW-0807">Transducer</keyword>
<reference evidence="12" key="1">
    <citation type="submission" date="2022-08" db="UniProtKB">
        <authorList>
            <consortium name="EnsemblMetazoa"/>
        </authorList>
    </citation>
    <scope>IDENTIFICATION</scope>
</reference>
<dbReference type="SUPFAM" id="SSF81321">
    <property type="entry name" value="Family A G protein-coupled receptor-like"/>
    <property type="match status" value="1"/>
</dbReference>
<keyword evidence="5" id="KW-0297">G-protein coupled receptor</keyword>
<feature type="transmembrane region" description="Helical" evidence="10">
    <location>
        <begin position="335"/>
        <end position="358"/>
    </location>
</feature>
<dbReference type="EnsemblMetazoa" id="ACOM037549-RA">
    <property type="protein sequence ID" value="ACOM037549-PA.1"/>
    <property type="gene ID" value="ACOM037549"/>
</dbReference>
<evidence type="ECO:0000256" key="1">
    <source>
        <dbReference type="ARBA" id="ARBA00004141"/>
    </source>
</evidence>
<dbReference type="Pfam" id="PF00001">
    <property type="entry name" value="7tm_1"/>
    <property type="match status" value="1"/>
</dbReference>
<dbReference type="PANTHER" id="PTHR24243:SF233">
    <property type="entry name" value="THYROTROPIN-RELEASING HORMONE RECEPTOR"/>
    <property type="match status" value="1"/>
</dbReference>
<feature type="domain" description="G-protein coupled receptors family 1 profile" evidence="11">
    <location>
        <begin position="349"/>
        <end position="391"/>
    </location>
</feature>
<evidence type="ECO:0000256" key="10">
    <source>
        <dbReference type="SAM" id="Phobius"/>
    </source>
</evidence>
<sequence length="472" mass="50210">MNPTQPSPVIPAAAICGGDDDEDDGYNLIMGDGVNKTNHRNTMLGEWVERKRNLQIIDGKCDRARPKTSVIHRANRRRRRPFFLSVAAAAEKASPQHFQGGSGSEADNRQSVTTASSSQPARPASRGGQGVGDPHHHHHHVLSLVDGHGWVVGGSQDHRQRHSTVAGQLRAVVRQAHCCVRQNAAPSLGGDSECVQFGAGERRSKTTPRERRSGTAGRRSAVATVVWIVLSQLIHVGSVAASQALDADPGNSNASNAGNAYGNRFGRLLLNGTRSVGGAGPSLLGASTTVLTTEPAPFDGGVAFAAAAAADGTASAGFNDSSEMPQIPEYIRATSMVFCIIIMCLGVIGNVMVPIVILKTKDMRNSTNIFLTNLSIADLLVLLVCTPTVLVEVNSPPEVWVLGEEMSHTVGEVAVEGRLREFNAIRGPRTFPFSKSPVIIKIANSSSRSSRMSDTLAIFALAIGHFKFRLRS</sequence>
<feature type="compositionally biased region" description="Low complexity" evidence="9">
    <location>
        <begin position="115"/>
        <end position="126"/>
    </location>
</feature>
<dbReference type="GO" id="GO:0004930">
    <property type="term" value="F:G protein-coupled receptor activity"/>
    <property type="evidence" value="ECO:0007669"/>
    <property type="project" value="UniProtKB-KW"/>
</dbReference>
<dbReference type="AlphaFoldDB" id="A0A8W7PTQ3"/>
<dbReference type="PANTHER" id="PTHR24243">
    <property type="entry name" value="G-PROTEIN COUPLED RECEPTOR"/>
    <property type="match status" value="1"/>
</dbReference>
<dbReference type="PRINTS" id="PR00237">
    <property type="entry name" value="GPCRRHODOPSN"/>
</dbReference>
<evidence type="ECO:0000256" key="5">
    <source>
        <dbReference type="ARBA" id="ARBA00023040"/>
    </source>
</evidence>
<dbReference type="GO" id="GO:0005886">
    <property type="term" value="C:plasma membrane"/>
    <property type="evidence" value="ECO:0007669"/>
    <property type="project" value="TreeGrafter"/>
</dbReference>
<name>A0A8W7PTQ3_ANOCL</name>
<comment type="similarity">
    <text evidence="2">Belongs to the G-protein coupled receptor 1 family.</text>
</comment>
<evidence type="ECO:0000256" key="7">
    <source>
        <dbReference type="ARBA" id="ARBA00023170"/>
    </source>
</evidence>
<evidence type="ECO:0000256" key="9">
    <source>
        <dbReference type="SAM" id="MobiDB-lite"/>
    </source>
</evidence>
<dbReference type="Gene3D" id="1.20.1070.10">
    <property type="entry name" value="Rhodopsin 7-helix transmembrane proteins"/>
    <property type="match status" value="1"/>
</dbReference>
<keyword evidence="7" id="KW-0675">Receptor</keyword>
<evidence type="ECO:0000313" key="12">
    <source>
        <dbReference type="EnsemblMetazoa" id="ACOM037549-PA.1"/>
    </source>
</evidence>
<dbReference type="InterPro" id="IPR017452">
    <property type="entry name" value="GPCR_Rhodpsn_7TM"/>
</dbReference>
<feature type="region of interest" description="Disordered" evidence="9">
    <location>
        <begin position="93"/>
        <end position="138"/>
    </location>
</feature>